<dbReference type="EMBL" id="LR796676">
    <property type="protein sequence ID" value="CAB4158880.1"/>
    <property type="molecule type" value="Genomic_DNA"/>
</dbReference>
<evidence type="ECO:0008006" key="3">
    <source>
        <dbReference type="Google" id="ProtNLM"/>
    </source>
</evidence>
<sequence>MATYISEDEAFGKKTKPADSRYISQDEAFGVLPTKTETYTGPTKFEAKVAPEAKDEYGIKTFLSDVSKQFSGAIAGGTLKAPAGIETGTRGAVRGLISGEALEATPAGKIFSIARSAFTDLLGIRTIEQQAADKQAASITIDRAMSSIPTIPGTRELANYGDKVQKDIQSSLSETGKSLLKGSTPTGNIFKGELSFGEDPTLTGYALQASSVFGSFAPVLVTVLATRNPSAVMAVGGGMAAGEAADTAKEYISKLSDDQLLEISPYYKAMIDRGVPKKEARQIVTDKASENGAMLQGMIAAVGDRITGNLLTGAYDNILGRIGGRTVAGRTAAGIVAGAAEEAVQEVSEGLASDIGIRSQITTKELGEDSAANLILGALGGAGPGGIRGAMATPERQIAAEINAGVAQAQPAGVNEAAIRALNPQTYDQTIVTPQQTVNRSAQINALSQATSVDEAVTAAADLAGTIEGARSYAPSQAPVAAAPLAGTTPTFDGLPIAPAVGGVTPQAEPVTAAPEVVTPEITPVTTAPTAVTPEIAPVTTVEDRGVLPTLAPRPQRIQGKAVADLSDDDLRAVVEDDKAPAITRRGAQIELDARAKEVAPAPVTQAAAPVTPEVSRETTENFIDIPADTSTAALPDADAEPVDGVAAADEARAVAQEAINRWAASENRTDAPVLNPAPAEEDAAVNQIAQALNSQLGGRVYAFHDTQPDAVNGFALGGTAFVNTALPDFNIANTSLHEFKHTVEQIAEAEARQGLTNTPAQQFTASIDSIFTDMTEEGKRAYAENFLHKEELDAIADPAAREQRLQELLQAPLLVSEMTADFLGNRATDKAFWRDVARADPTGFKGFVDKWVSIIDNLLSRLQGRANQGLKEASKVDQYVRDLKKAKAVARDALIAYRRGRLTAEAQPGAPAMSLREGEGREANIPGRGEGVQPSPERAGPAAGEAGRSDLPSYGEAREGAISVVGRHYSPRVQTALNSAYYGTGLRGAEGSRLRESKDSRISSRIYFYVDTGNGIRPESGVGRFAHEVQLNNIYDPATRLIPPQGNANAFESAVIDAGFDGYIAPFGRGAAVVLLGPKHDYVPVKSLEAPAFAKKQKAEEPKAEEAKAEPGKYRDVAESLGLSDAQYRASVLGLMTGQTKSKTFETPLVGGIPEVVQWLSQRYADSGMAPLDLKNADDRTALAKMMAAEAVAAIRSAGTAVEWYDDTVRKTLQIMAVKYPELNTDQNARNAFLMAVAISSQTMNVEDNLRYASKQYESFRETGRYPEEGTGKSAPAMAKNFALANSLLNEMGPDLLRRFLQTEFTKRELESIGFKIGGESMDEAMLGSAVFGPKIGFGFYSNLSGNFEPVTMDMWFMRTVGRLTGKLPAFEEELFNQQVAKLRSAIGETGDSGAGVYAADFDQALVDEAMKSDEGAIALARAVYSLHNRQFIKERAKFDAGERKKTKLVSAATAILKSADKPKDSPSSGGERQRLRDVVRQMVKLVEDQTGKRVPPAALQALIWYPEQELYKKLGVKLRVTSQDYAGAAQSLLTKEGFDGKRIRAAAESGPKPARPVAEGAVARPAAAAGAKGEKLGPLKGEERAAFVGPRIAERLRQEANAKPLAEVFAGLEKRGLAKTKMVSLVERRDDAARINYVQENFIDILSELEDSGKVKINCD</sequence>
<name>A0A6J5NGI6_9CAUD</name>
<gene>
    <name evidence="2" type="ORF">UFOVP713_31</name>
</gene>
<organism evidence="2">
    <name type="scientific">uncultured Caudovirales phage</name>
    <dbReference type="NCBI Taxonomy" id="2100421"/>
    <lineage>
        <taxon>Viruses</taxon>
        <taxon>Duplodnaviria</taxon>
        <taxon>Heunggongvirae</taxon>
        <taxon>Uroviricota</taxon>
        <taxon>Caudoviricetes</taxon>
        <taxon>Peduoviridae</taxon>
        <taxon>Maltschvirus</taxon>
        <taxon>Maltschvirus maltsch</taxon>
    </lineage>
</organism>
<reference evidence="2" key="1">
    <citation type="submission" date="2020-04" db="EMBL/GenBank/DDBJ databases">
        <authorList>
            <person name="Chiriac C."/>
            <person name="Salcher M."/>
            <person name="Ghai R."/>
            <person name="Kavagutti S V."/>
        </authorList>
    </citation>
    <scope>NUCLEOTIDE SEQUENCE</scope>
</reference>
<evidence type="ECO:0000313" key="2">
    <source>
        <dbReference type="EMBL" id="CAB4158880.1"/>
    </source>
</evidence>
<accession>A0A6J5NGI6</accession>
<feature type="compositionally biased region" description="Low complexity" evidence="1">
    <location>
        <begin position="935"/>
        <end position="947"/>
    </location>
</feature>
<proteinExistence type="predicted"/>
<feature type="region of interest" description="Disordered" evidence="1">
    <location>
        <begin position="907"/>
        <end position="955"/>
    </location>
</feature>
<protein>
    <recommendedName>
        <fullName evidence="3">Large polyvalent protein associated domain-containing protein</fullName>
    </recommendedName>
</protein>
<evidence type="ECO:0000256" key="1">
    <source>
        <dbReference type="SAM" id="MobiDB-lite"/>
    </source>
</evidence>